<gene>
    <name evidence="2" type="ORF">FNW02_20980</name>
</gene>
<dbReference type="PANTHER" id="PTHR23150">
    <property type="entry name" value="SULFATASE MODIFYING FACTOR 1, 2"/>
    <property type="match status" value="1"/>
</dbReference>
<dbReference type="InterPro" id="IPR005532">
    <property type="entry name" value="SUMF_dom"/>
</dbReference>
<proteinExistence type="predicted"/>
<reference evidence="2" key="1">
    <citation type="submission" date="2019-07" db="EMBL/GenBank/DDBJ databases">
        <title>Toxilogical consequences of a new and cryptic species of cyanobacteria (Komarekiella delphini-convector) recovered from the epidermis of a bottlenose dolphin and 1500 ft. in the air.</title>
        <authorList>
            <person name="Brown A.O."/>
            <person name="Dvorak P."/>
            <person name="Villanueva C.D."/>
            <person name="Foss A.J."/>
            <person name="Garvey A.D."/>
            <person name="Gibson Q.A."/>
            <person name="Johansen J.R."/>
            <person name="Casamatta D.A."/>
        </authorList>
    </citation>
    <scope>NUCLEOTIDE SEQUENCE</scope>
    <source>
        <strain evidence="2">SJRDD-AB1</strain>
    </source>
</reference>
<dbReference type="InterPro" id="IPR051043">
    <property type="entry name" value="Sulfatase_Mod_Factor_Kinase"/>
</dbReference>
<feature type="domain" description="Sulfatase-modifying factor enzyme-like" evidence="1">
    <location>
        <begin position="24"/>
        <end position="256"/>
    </location>
</feature>
<dbReference type="GO" id="GO:0120147">
    <property type="term" value="F:formylglycine-generating oxidase activity"/>
    <property type="evidence" value="ECO:0007669"/>
    <property type="project" value="TreeGrafter"/>
</dbReference>
<dbReference type="InterPro" id="IPR016187">
    <property type="entry name" value="CTDL_fold"/>
</dbReference>
<keyword evidence="3" id="KW-1185">Reference proteome</keyword>
<dbReference type="PANTHER" id="PTHR23150:SF19">
    <property type="entry name" value="FORMYLGLYCINE-GENERATING ENZYME"/>
    <property type="match status" value="1"/>
</dbReference>
<accession>A0AA40SZL8</accession>
<protein>
    <submittedName>
        <fullName evidence="2">Formylglycine-generating enzyme family protein</fullName>
    </submittedName>
</protein>
<name>A0AA40SZL8_9NOST</name>
<dbReference type="Gene3D" id="3.90.1580.10">
    <property type="entry name" value="paralog of FGE (formylglycine-generating enzyme)"/>
    <property type="match status" value="1"/>
</dbReference>
<comment type="caution">
    <text evidence="2">The sequence shown here is derived from an EMBL/GenBank/DDBJ whole genome shotgun (WGS) entry which is preliminary data.</text>
</comment>
<dbReference type="EMBL" id="VJXY01000024">
    <property type="protein sequence ID" value="MBD6618229.1"/>
    <property type="molecule type" value="Genomic_DNA"/>
</dbReference>
<organism evidence="2 3">
    <name type="scientific">Komarekiella delphini-convector SJRDD-AB1</name>
    <dbReference type="NCBI Taxonomy" id="2593771"/>
    <lineage>
        <taxon>Bacteria</taxon>
        <taxon>Bacillati</taxon>
        <taxon>Cyanobacteriota</taxon>
        <taxon>Cyanophyceae</taxon>
        <taxon>Nostocales</taxon>
        <taxon>Nostocaceae</taxon>
        <taxon>Komarekiella</taxon>
        <taxon>Komarekiella delphini-convector</taxon>
    </lineage>
</organism>
<dbReference type="AlphaFoldDB" id="A0AA40SZL8"/>
<evidence type="ECO:0000313" key="3">
    <source>
        <dbReference type="Proteomes" id="UP001165986"/>
    </source>
</evidence>
<sequence length="260" mass="29487">MFDTFLKSGQAMTIPVTAASLKIAMIWCPPGEFIMGNPEDDQLADITEKPQFRVKLSQGFWIGRTPVTQAQWQGVIGQMPRLFEDNAESNELPAEGITWEEAKTFCQNLSRILSEEVFLQDNQRIDLPTEAQWEYACRAGTGSRWYFGDQEATLCEHAWYTINSNDKKHLVGRKAPNPWGIHDLYGNVAEWCLDDFKLYKPTTVCLVDPISMSEDSYMKIARGGAFSYPARECSSASREAIPKHNPFNESTGLRIVFVDR</sequence>
<dbReference type="Pfam" id="PF03781">
    <property type="entry name" value="FGE-sulfatase"/>
    <property type="match status" value="1"/>
</dbReference>
<evidence type="ECO:0000313" key="2">
    <source>
        <dbReference type="EMBL" id="MBD6618229.1"/>
    </source>
</evidence>
<dbReference type="Proteomes" id="UP001165986">
    <property type="component" value="Unassembled WGS sequence"/>
</dbReference>
<dbReference type="InterPro" id="IPR042095">
    <property type="entry name" value="SUMF_sf"/>
</dbReference>
<evidence type="ECO:0000259" key="1">
    <source>
        <dbReference type="Pfam" id="PF03781"/>
    </source>
</evidence>
<dbReference type="SUPFAM" id="SSF56436">
    <property type="entry name" value="C-type lectin-like"/>
    <property type="match status" value="1"/>
</dbReference>